<proteinExistence type="predicted"/>
<keyword evidence="2" id="KW-0408">Iron</keyword>
<dbReference type="Gene3D" id="3.30.200.210">
    <property type="match status" value="1"/>
</dbReference>
<dbReference type="SMART" id="SM00926">
    <property type="entry name" value="Molybdop_Fe4S4"/>
    <property type="match status" value="1"/>
</dbReference>
<gene>
    <name evidence="5" type="ordered locus">Suden_0102</name>
</gene>
<dbReference type="KEGG" id="tdn:Suden_0102"/>
<evidence type="ECO:0000313" key="5">
    <source>
        <dbReference type="EMBL" id="ABB43383.1"/>
    </source>
</evidence>
<evidence type="ECO:0000313" key="6">
    <source>
        <dbReference type="Proteomes" id="UP000002714"/>
    </source>
</evidence>
<evidence type="ECO:0000256" key="2">
    <source>
        <dbReference type="ARBA" id="ARBA00023004"/>
    </source>
</evidence>
<feature type="domain" description="4Fe-4S Mo/W bis-MGD-type" evidence="4">
    <location>
        <begin position="1"/>
        <end position="48"/>
    </location>
</feature>
<dbReference type="SUPFAM" id="SSF53706">
    <property type="entry name" value="Formate dehydrogenase/DMSO reductase, domains 1-3"/>
    <property type="match status" value="1"/>
</dbReference>
<organism evidence="5 6">
    <name type="scientific">Sulfurimonas denitrificans (strain ATCC 33889 / DSM 1251)</name>
    <name type="common">Thiomicrospira denitrificans (strain ATCC 33889 / DSM 1251)</name>
    <dbReference type="NCBI Taxonomy" id="326298"/>
    <lineage>
        <taxon>Bacteria</taxon>
        <taxon>Pseudomonadati</taxon>
        <taxon>Campylobacterota</taxon>
        <taxon>Epsilonproteobacteria</taxon>
        <taxon>Campylobacterales</taxon>
        <taxon>Sulfurimonadaceae</taxon>
        <taxon>Sulfurimonas</taxon>
    </lineage>
</organism>
<accession>Q30UE8</accession>
<dbReference type="RefSeq" id="WP_011371738.1">
    <property type="nucleotide sequence ID" value="NC_007575.1"/>
</dbReference>
<dbReference type="Pfam" id="PF04879">
    <property type="entry name" value="Molybdop_Fe4S4"/>
    <property type="match status" value="1"/>
</dbReference>
<evidence type="ECO:0000256" key="3">
    <source>
        <dbReference type="ARBA" id="ARBA00023014"/>
    </source>
</evidence>
<dbReference type="GO" id="GO:0046872">
    <property type="term" value="F:metal ion binding"/>
    <property type="evidence" value="ECO:0007669"/>
    <property type="project" value="UniProtKB-KW"/>
</dbReference>
<dbReference type="GO" id="GO:0051536">
    <property type="term" value="F:iron-sulfur cluster binding"/>
    <property type="evidence" value="ECO:0007669"/>
    <property type="project" value="UniProtKB-KW"/>
</dbReference>
<keyword evidence="6" id="KW-1185">Reference proteome</keyword>
<dbReference type="STRING" id="326298.Suden_0102"/>
<sequence>MIKSVCGYCGVGCGVVYDDSKLLGDVSYPINNGNLCLKGASRLLSINPQTSWAKYRRL</sequence>
<evidence type="ECO:0000256" key="1">
    <source>
        <dbReference type="ARBA" id="ARBA00022723"/>
    </source>
</evidence>
<dbReference type="Proteomes" id="UP000002714">
    <property type="component" value="Chromosome"/>
</dbReference>
<dbReference type="InterPro" id="IPR006963">
    <property type="entry name" value="Mopterin_OxRdtase_4Fe-4S_dom"/>
</dbReference>
<reference evidence="5 6" key="1">
    <citation type="journal article" date="2008" name="Appl. Environ. Microbiol.">
        <title>Genome of the epsilonproteobacterial chemolithoautotroph Sulfurimonas denitrificans.</title>
        <authorList>
            <person name="Sievert S.M."/>
            <person name="Scott K.M."/>
            <person name="Klotz M.G."/>
            <person name="Chain P.S.G."/>
            <person name="Hauser L.J."/>
            <person name="Hemp J."/>
            <person name="Huegler M."/>
            <person name="Land M."/>
            <person name="Lapidus A."/>
            <person name="Larimer F.W."/>
            <person name="Lucas S."/>
            <person name="Malfatti S.A."/>
            <person name="Meyer F."/>
            <person name="Paulsen I.T."/>
            <person name="Ren Q."/>
            <person name="Simon J."/>
            <person name="Bailey K."/>
            <person name="Diaz E."/>
            <person name="Fitzpatrick K.A."/>
            <person name="Glover B."/>
            <person name="Gwatney N."/>
            <person name="Korajkic A."/>
            <person name="Long A."/>
            <person name="Mobberley J.M."/>
            <person name="Pantry S.N."/>
            <person name="Pazder G."/>
            <person name="Peterson S."/>
            <person name="Quintanilla J.D."/>
            <person name="Sprinkle R."/>
            <person name="Stephens J."/>
            <person name="Thomas P."/>
            <person name="Vaughn R."/>
            <person name="Weber M.J."/>
            <person name="Wooten L.L."/>
        </authorList>
    </citation>
    <scope>NUCLEOTIDE SEQUENCE [LARGE SCALE GENOMIC DNA]</scope>
    <source>
        <strain evidence="6">ATCC 33889 / DSM 1251</strain>
    </source>
</reference>
<dbReference type="EMBL" id="CP000153">
    <property type="protein sequence ID" value="ABB43383.1"/>
    <property type="molecule type" value="Genomic_DNA"/>
</dbReference>
<dbReference type="HOGENOM" id="CLU_2977590_0_0_7"/>
<dbReference type="AlphaFoldDB" id="Q30UE8"/>
<dbReference type="GO" id="GO:0016491">
    <property type="term" value="F:oxidoreductase activity"/>
    <property type="evidence" value="ECO:0007669"/>
    <property type="project" value="InterPro"/>
</dbReference>
<dbReference type="eggNOG" id="COG0243">
    <property type="taxonomic scope" value="Bacteria"/>
</dbReference>
<name>Q30UE8_SULDN</name>
<protein>
    <submittedName>
        <fullName evidence="5">Molybdopterin oxidoreductase Fe4S4 region</fullName>
    </submittedName>
</protein>
<evidence type="ECO:0000259" key="4">
    <source>
        <dbReference type="SMART" id="SM00926"/>
    </source>
</evidence>
<keyword evidence="1" id="KW-0479">Metal-binding</keyword>
<keyword evidence="3" id="KW-0411">Iron-sulfur</keyword>